<keyword evidence="3" id="KW-0963">Cytoplasm</keyword>
<comment type="similarity">
    <text evidence="1 3">Belongs to the RRF family.</text>
</comment>
<feature type="region of interest" description="Disordered" evidence="4">
    <location>
        <begin position="117"/>
        <end position="157"/>
    </location>
</feature>
<dbReference type="HAMAP" id="MF_00040">
    <property type="entry name" value="RRF"/>
    <property type="match status" value="1"/>
</dbReference>
<comment type="subcellular location">
    <subcellularLocation>
        <location evidence="3">Cytoplasm</location>
    </subcellularLocation>
</comment>
<gene>
    <name evidence="3" type="primary">frr</name>
    <name evidence="6" type="ORF">GGR31_000729</name>
</gene>
<dbReference type="SUPFAM" id="SSF55194">
    <property type="entry name" value="Ribosome recycling factor, RRF"/>
    <property type="match status" value="1"/>
</dbReference>
<sequence length="185" mass="20809">MNEELNFIIESADESMQKAIIHLEKELMKIRAGKANPNMVSSVMVEYYGSKTPLNQVGNVNTPDARTISIQPFEKSLIPEIEKGIQQANLGFNPMNNGESVIISVPPLTEERRKELAKQAKAEAEDAKVGVRNDRKSANNEIKKNEDASEDEKKNAEVDIQKLTDKYIDRIESILAHKEKEIMTV</sequence>
<accession>A0ABU1K3B8</accession>
<evidence type="ECO:0000313" key="6">
    <source>
        <dbReference type="EMBL" id="MDR6300113.1"/>
    </source>
</evidence>
<dbReference type="CDD" id="cd00520">
    <property type="entry name" value="RRF"/>
    <property type="match status" value="1"/>
</dbReference>
<feature type="domain" description="Ribosome recycling factor" evidence="5">
    <location>
        <begin position="23"/>
        <end position="183"/>
    </location>
</feature>
<comment type="caution">
    <text evidence="6">The sequence shown here is derived from an EMBL/GenBank/DDBJ whole genome shotgun (WGS) entry which is preliminary data.</text>
</comment>
<evidence type="ECO:0000256" key="4">
    <source>
        <dbReference type="SAM" id="MobiDB-lite"/>
    </source>
</evidence>
<dbReference type="Proteomes" id="UP001257659">
    <property type="component" value="Unassembled WGS sequence"/>
</dbReference>
<dbReference type="PANTHER" id="PTHR20982">
    <property type="entry name" value="RIBOSOME RECYCLING FACTOR"/>
    <property type="match status" value="1"/>
</dbReference>
<dbReference type="PANTHER" id="PTHR20982:SF3">
    <property type="entry name" value="MITOCHONDRIAL RIBOSOME RECYCLING FACTOR PSEUDO 1"/>
    <property type="match status" value="1"/>
</dbReference>
<evidence type="ECO:0000313" key="7">
    <source>
        <dbReference type="Proteomes" id="UP001257659"/>
    </source>
</evidence>
<comment type="function">
    <text evidence="3">Responsible for the release of ribosomes from messenger RNA at the termination of protein biosynthesis. May increase the efficiency of translation by recycling ribosomes from one round of translation to another.</text>
</comment>
<dbReference type="InterPro" id="IPR036191">
    <property type="entry name" value="RRF_sf"/>
</dbReference>
<organism evidence="6 7">
    <name type="scientific">Mesonia maritima</name>
    <dbReference type="NCBI Taxonomy" id="1793873"/>
    <lineage>
        <taxon>Bacteria</taxon>
        <taxon>Pseudomonadati</taxon>
        <taxon>Bacteroidota</taxon>
        <taxon>Flavobacteriia</taxon>
        <taxon>Flavobacteriales</taxon>
        <taxon>Flavobacteriaceae</taxon>
        <taxon>Mesonia</taxon>
    </lineage>
</organism>
<dbReference type="InterPro" id="IPR002661">
    <property type="entry name" value="Ribosome_recyc_fac"/>
</dbReference>
<proteinExistence type="inferred from homology"/>
<keyword evidence="2 3" id="KW-0648">Protein biosynthesis</keyword>
<dbReference type="RefSeq" id="WP_309727022.1">
    <property type="nucleotide sequence ID" value="NZ_JAVDQA010000001.1"/>
</dbReference>
<evidence type="ECO:0000259" key="5">
    <source>
        <dbReference type="Pfam" id="PF01765"/>
    </source>
</evidence>
<dbReference type="Gene3D" id="3.30.1360.40">
    <property type="match status" value="1"/>
</dbReference>
<evidence type="ECO:0000256" key="3">
    <source>
        <dbReference type="HAMAP-Rule" id="MF_00040"/>
    </source>
</evidence>
<keyword evidence="7" id="KW-1185">Reference proteome</keyword>
<evidence type="ECO:0000256" key="1">
    <source>
        <dbReference type="ARBA" id="ARBA00005912"/>
    </source>
</evidence>
<dbReference type="Pfam" id="PF01765">
    <property type="entry name" value="RRF"/>
    <property type="match status" value="1"/>
</dbReference>
<dbReference type="InterPro" id="IPR023584">
    <property type="entry name" value="Ribosome_recyc_fac_dom"/>
</dbReference>
<dbReference type="Gene3D" id="1.10.132.20">
    <property type="entry name" value="Ribosome-recycling factor"/>
    <property type="match status" value="1"/>
</dbReference>
<dbReference type="EMBL" id="JAVDQA010000001">
    <property type="protein sequence ID" value="MDR6300113.1"/>
    <property type="molecule type" value="Genomic_DNA"/>
</dbReference>
<name>A0ABU1K3B8_9FLAO</name>
<evidence type="ECO:0000256" key="2">
    <source>
        <dbReference type="ARBA" id="ARBA00022917"/>
    </source>
</evidence>
<reference evidence="6 7" key="1">
    <citation type="submission" date="2023-07" db="EMBL/GenBank/DDBJ databases">
        <title>Genomic Encyclopedia of Type Strains, Phase IV (KMG-IV): sequencing the most valuable type-strain genomes for metagenomic binning, comparative biology and taxonomic classification.</title>
        <authorList>
            <person name="Goeker M."/>
        </authorList>
    </citation>
    <scope>NUCLEOTIDE SEQUENCE [LARGE SCALE GENOMIC DNA]</scope>
    <source>
        <strain evidence="6 7">DSM 102814</strain>
    </source>
</reference>
<dbReference type="NCBIfam" id="TIGR00496">
    <property type="entry name" value="frr"/>
    <property type="match status" value="1"/>
</dbReference>
<protein>
    <recommendedName>
        <fullName evidence="3">Ribosome-recycling factor</fullName>
        <shortName evidence="3">RRF</shortName>
    </recommendedName>
    <alternativeName>
        <fullName evidence="3">Ribosome-releasing factor</fullName>
    </alternativeName>
</protein>